<protein>
    <submittedName>
        <fullName evidence="2">D-allose kinase</fullName>
        <ecNumber evidence="2">2.7.1.55</ecNumber>
    </submittedName>
</protein>
<dbReference type="EC" id="2.7.1.55" evidence="2"/>
<keyword evidence="2" id="KW-0418">Kinase</keyword>
<dbReference type="InterPro" id="IPR049874">
    <property type="entry name" value="ROK_cs"/>
</dbReference>
<dbReference type="KEGG" id="ahk:NCTC10172_00284"/>
<name>A0A449BII6_9MOLU</name>
<dbReference type="PROSITE" id="PS01125">
    <property type="entry name" value="ROK"/>
    <property type="match status" value="1"/>
</dbReference>
<dbReference type="PANTHER" id="PTHR18964:SF149">
    <property type="entry name" value="BIFUNCTIONAL UDP-N-ACETYLGLUCOSAMINE 2-EPIMERASE_N-ACETYLMANNOSAMINE KINASE"/>
    <property type="match status" value="1"/>
</dbReference>
<dbReference type="Proteomes" id="UP000290909">
    <property type="component" value="Chromosome"/>
</dbReference>
<dbReference type="GO" id="GO:0008787">
    <property type="term" value="F:D-allose kinase activity"/>
    <property type="evidence" value="ECO:0007669"/>
    <property type="project" value="UniProtKB-EC"/>
</dbReference>
<dbReference type="SUPFAM" id="SSF53067">
    <property type="entry name" value="Actin-like ATPase domain"/>
    <property type="match status" value="1"/>
</dbReference>
<keyword evidence="2" id="KW-0808">Transferase</keyword>
<reference evidence="2 3" key="1">
    <citation type="submission" date="2019-01" db="EMBL/GenBank/DDBJ databases">
        <authorList>
            <consortium name="Pathogen Informatics"/>
        </authorList>
    </citation>
    <scope>NUCLEOTIDE SEQUENCE [LARGE SCALE GENOMIC DNA]</scope>
    <source>
        <strain evidence="2 3">NCTC10172</strain>
    </source>
</reference>
<dbReference type="CDD" id="cd24070">
    <property type="entry name" value="ASKHA_NBD_ROK_AlsK"/>
    <property type="match status" value="1"/>
</dbReference>
<proteinExistence type="inferred from homology"/>
<keyword evidence="3" id="KW-1185">Reference proteome</keyword>
<sequence>MEKYYIGIDVGGTNVRMGLVDEKNNILFEEKHKSQPIAHKLDEVVKDFVNKYKNDYHIVAISMGFPGLVDQETRAVIDTPNIRALEGNYLMKLEQELNIPIILGNDVNYLLMYDAEYFNINPKQSVLGFYLGTGFGNAIRIKDELYQGDNGAAGEIGHVPQYLNGINYNDKQSDLESYVSGFKLVEIHKKHFNQTPFERLFIDHFDSKEIQDYLHLLGFYIAAEITILDIATIILGGGVIMSEQFPREYLEKIVKRNLHAKVTVDKLKFYYAESQANSGILGATIYAKNYLSKNQK</sequence>
<evidence type="ECO:0000313" key="3">
    <source>
        <dbReference type="Proteomes" id="UP000290909"/>
    </source>
</evidence>
<comment type="similarity">
    <text evidence="1">Belongs to the ROK (NagC/XylR) family.</text>
</comment>
<dbReference type="Pfam" id="PF00480">
    <property type="entry name" value="ROK"/>
    <property type="match status" value="1"/>
</dbReference>
<organism evidence="2 3">
    <name type="scientific">Acholeplasma hippikon</name>
    <dbReference type="NCBI Taxonomy" id="264636"/>
    <lineage>
        <taxon>Bacteria</taxon>
        <taxon>Bacillati</taxon>
        <taxon>Mycoplasmatota</taxon>
        <taxon>Mollicutes</taxon>
        <taxon>Acholeplasmatales</taxon>
        <taxon>Acholeplasmataceae</taxon>
        <taxon>Acholeplasma</taxon>
    </lineage>
</organism>
<dbReference type="InterPro" id="IPR000600">
    <property type="entry name" value="ROK"/>
</dbReference>
<dbReference type="InterPro" id="IPR043129">
    <property type="entry name" value="ATPase_NBD"/>
</dbReference>
<accession>A0A449BII6</accession>
<dbReference type="NCBIfam" id="NF007251">
    <property type="entry name" value="PRK09698.1"/>
    <property type="match status" value="1"/>
</dbReference>
<gene>
    <name evidence="2" type="primary">alsK</name>
    <name evidence="2" type="ORF">NCTC10172_00284</name>
</gene>
<dbReference type="PANTHER" id="PTHR18964">
    <property type="entry name" value="ROK (REPRESSOR, ORF, KINASE) FAMILY"/>
    <property type="match status" value="1"/>
</dbReference>
<dbReference type="Gene3D" id="3.30.420.40">
    <property type="match status" value="2"/>
</dbReference>
<evidence type="ECO:0000313" key="2">
    <source>
        <dbReference type="EMBL" id="VEU82276.1"/>
    </source>
</evidence>
<dbReference type="AlphaFoldDB" id="A0A449BII6"/>
<evidence type="ECO:0000256" key="1">
    <source>
        <dbReference type="ARBA" id="ARBA00006479"/>
    </source>
</evidence>
<dbReference type="RefSeq" id="WP_035369675.1">
    <property type="nucleotide sequence ID" value="NZ_LR215050.1"/>
</dbReference>
<dbReference type="STRING" id="1408416.GCA_000702765_01101"/>
<dbReference type="EMBL" id="LR215050">
    <property type="protein sequence ID" value="VEU82276.1"/>
    <property type="molecule type" value="Genomic_DNA"/>
</dbReference>